<proteinExistence type="predicted"/>
<keyword evidence="2 4" id="KW-0479">Metal-binding</keyword>
<evidence type="ECO:0000256" key="1">
    <source>
        <dbReference type="ARBA" id="ARBA00022617"/>
    </source>
</evidence>
<dbReference type="EMBL" id="BAABCY010000027">
    <property type="protein sequence ID" value="GAA3560455.1"/>
    <property type="molecule type" value="Genomic_DNA"/>
</dbReference>
<keyword evidence="1 4" id="KW-0349">Heme</keyword>
<evidence type="ECO:0000256" key="2">
    <source>
        <dbReference type="ARBA" id="ARBA00022723"/>
    </source>
</evidence>
<organism evidence="6 7">
    <name type="scientific">Snuella lapsa</name>
    <dbReference type="NCBI Taxonomy" id="870481"/>
    <lineage>
        <taxon>Bacteria</taxon>
        <taxon>Pseudomonadati</taxon>
        <taxon>Bacteroidota</taxon>
        <taxon>Flavobacteriia</taxon>
        <taxon>Flavobacteriales</taxon>
        <taxon>Flavobacteriaceae</taxon>
        <taxon>Snuella</taxon>
    </lineage>
</organism>
<evidence type="ECO:0000256" key="3">
    <source>
        <dbReference type="ARBA" id="ARBA00023004"/>
    </source>
</evidence>
<keyword evidence="3 4" id="KW-0408">Iron</keyword>
<dbReference type="InterPro" id="IPR009056">
    <property type="entry name" value="Cyt_c-like_dom"/>
</dbReference>
<evidence type="ECO:0000256" key="4">
    <source>
        <dbReference type="PROSITE-ProRule" id="PRU00433"/>
    </source>
</evidence>
<name>A0ABP6X507_9FLAO</name>
<evidence type="ECO:0000313" key="7">
    <source>
        <dbReference type="Proteomes" id="UP001500954"/>
    </source>
</evidence>
<sequence length="119" mass="13824">MYILKINGITEFNPNNPKYEPLVSKDDKRTPEFEKGLNIFLNDCEKCHVTKGNLHDYLEGIVDKVGINYLKLYLTKQDSLIENKNPYALALKDNWGNQPNSHNFAYSTNELNLLIEYLK</sequence>
<dbReference type="PROSITE" id="PS51007">
    <property type="entry name" value="CYTC"/>
    <property type="match status" value="1"/>
</dbReference>
<comment type="caution">
    <text evidence="6">The sequence shown here is derived from an EMBL/GenBank/DDBJ whole genome shotgun (WGS) entry which is preliminary data.</text>
</comment>
<dbReference type="Gene3D" id="1.10.760.10">
    <property type="entry name" value="Cytochrome c-like domain"/>
    <property type="match status" value="1"/>
</dbReference>
<accession>A0ABP6X507</accession>
<dbReference type="InterPro" id="IPR036909">
    <property type="entry name" value="Cyt_c-like_dom_sf"/>
</dbReference>
<keyword evidence="7" id="KW-1185">Reference proteome</keyword>
<reference evidence="7" key="1">
    <citation type="journal article" date="2019" name="Int. J. Syst. Evol. Microbiol.">
        <title>The Global Catalogue of Microorganisms (GCM) 10K type strain sequencing project: providing services to taxonomists for standard genome sequencing and annotation.</title>
        <authorList>
            <consortium name="The Broad Institute Genomics Platform"/>
            <consortium name="The Broad Institute Genome Sequencing Center for Infectious Disease"/>
            <person name="Wu L."/>
            <person name="Ma J."/>
        </authorList>
    </citation>
    <scope>NUCLEOTIDE SEQUENCE [LARGE SCALE GENOMIC DNA]</scope>
    <source>
        <strain evidence="7">JCM 17111</strain>
    </source>
</reference>
<feature type="domain" description="Cytochrome c" evidence="5">
    <location>
        <begin position="31"/>
        <end position="119"/>
    </location>
</feature>
<evidence type="ECO:0000259" key="5">
    <source>
        <dbReference type="PROSITE" id="PS51007"/>
    </source>
</evidence>
<evidence type="ECO:0000313" key="6">
    <source>
        <dbReference type="EMBL" id="GAA3560455.1"/>
    </source>
</evidence>
<gene>
    <name evidence="6" type="ORF">GCM10022395_09050</name>
</gene>
<protein>
    <recommendedName>
        <fullName evidence="5">Cytochrome c domain-containing protein</fullName>
    </recommendedName>
</protein>
<dbReference type="Proteomes" id="UP001500954">
    <property type="component" value="Unassembled WGS sequence"/>
</dbReference>